<gene>
    <name evidence="3" type="ORF">CJ030_MR7G010633</name>
</gene>
<dbReference type="OrthoDB" id="70224at2759"/>
<dbReference type="GO" id="GO:0016874">
    <property type="term" value="F:ligase activity"/>
    <property type="evidence" value="ECO:0007669"/>
    <property type="project" value="UniProtKB-KW"/>
</dbReference>
<dbReference type="EMBL" id="RXIC02000025">
    <property type="protein sequence ID" value="KAB1205426.1"/>
    <property type="molecule type" value="Genomic_DNA"/>
</dbReference>
<name>A0A6A1UZA6_9ROSI</name>
<evidence type="ECO:0000313" key="4">
    <source>
        <dbReference type="Proteomes" id="UP000516437"/>
    </source>
</evidence>
<dbReference type="Gene3D" id="3.40.50.10300">
    <property type="entry name" value="CoaB-like"/>
    <property type="match status" value="1"/>
</dbReference>
<dbReference type="GO" id="GO:0015937">
    <property type="term" value="P:coenzyme A biosynthetic process"/>
    <property type="evidence" value="ECO:0007669"/>
    <property type="project" value="UniProtKB-ARBA"/>
</dbReference>
<evidence type="ECO:0000256" key="1">
    <source>
        <dbReference type="ARBA" id="ARBA00005703"/>
    </source>
</evidence>
<comment type="similarity">
    <text evidence="1">Belongs to the PPC synthetase family.</text>
</comment>
<dbReference type="InterPro" id="IPR007085">
    <property type="entry name" value="DNA/pantothenate-metab_flavo_C"/>
</dbReference>
<accession>A0A6A1UZA6</accession>
<dbReference type="AlphaFoldDB" id="A0A6A1UZA6"/>
<comment type="caution">
    <text evidence="3">The sequence shown here is derived from an EMBL/GenBank/DDBJ whole genome shotgun (WGS) entry which is preliminary data.</text>
</comment>
<sequence length="147" mass="16513">MRSLGTHAVFYLAAAVSDFYVPWTSMAEHKIQSASGPLDMSLVQVPKMLSMLKKDWAPMAFCISFKLETDTKILLEKAGMALKKYEMHMVVANELSSRKEEVVVVTSNEKIPVRRDKTQVGSDVENPLILLIVERHSAYVKNPDSDI</sequence>
<proteinExistence type="inferred from homology"/>
<protein>
    <submittedName>
        <fullName evidence="3">Phosphopantothenate--cysteine ligase 2</fullName>
    </submittedName>
</protein>
<organism evidence="3 4">
    <name type="scientific">Morella rubra</name>
    <name type="common">Chinese bayberry</name>
    <dbReference type="NCBI Taxonomy" id="262757"/>
    <lineage>
        <taxon>Eukaryota</taxon>
        <taxon>Viridiplantae</taxon>
        <taxon>Streptophyta</taxon>
        <taxon>Embryophyta</taxon>
        <taxon>Tracheophyta</taxon>
        <taxon>Spermatophyta</taxon>
        <taxon>Magnoliopsida</taxon>
        <taxon>eudicotyledons</taxon>
        <taxon>Gunneridae</taxon>
        <taxon>Pentapetalae</taxon>
        <taxon>rosids</taxon>
        <taxon>fabids</taxon>
        <taxon>Fagales</taxon>
        <taxon>Myricaceae</taxon>
        <taxon>Morella</taxon>
    </lineage>
</organism>
<dbReference type="Pfam" id="PF04127">
    <property type="entry name" value="DFP"/>
    <property type="match status" value="1"/>
</dbReference>
<reference evidence="3 4" key="1">
    <citation type="journal article" date="2019" name="Plant Biotechnol. J.">
        <title>The red bayberry genome and genetic basis of sex determination.</title>
        <authorList>
            <person name="Jia H.M."/>
            <person name="Jia H.J."/>
            <person name="Cai Q.L."/>
            <person name="Wang Y."/>
            <person name="Zhao H.B."/>
            <person name="Yang W.F."/>
            <person name="Wang G.Y."/>
            <person name="Li Y.H."/>
            <person name="Zhan D.L."/>
            <person name="Shen Y.T."/>
            <person name="Niu Q.F."/>
            <person name="Chang L."/>
            <person name="Qiu J."/>
            <person name="Zhao L."/>
            <person name="Xie H.B."/>
            <person name="Fu W.Y."/>
            <person name="Jin J."/>
            <person name="Li X.W."/>
            <person name="Jiao Y."/>
            <person name="Zhou C.C."/>
            <person name="Tu T."/>
            <person name="Chai C.Y."/>
            <person name="Gao J.L."/>
            <person name="Fan L.J."/>
            <person name="van de Weg E."/>
            <person name="Wang J.Y."/>
            <person name="Gao Z.S."/>
        </authorList>
    </citation>
    <scope>NUCLEOTIDE SEQUENCE [LARGE SCALE GENOMIC DNA]</scope>
    <source>
        <tissue evidence="3">Leaves</tissue>
    </source>
</reference>
<dbReference type="Proteomes" id="UP000516437">
    <property type="component" value="Chromosome 7"/>
</dbReference>
<keyword evidence="3" id="KW-0436">Ligase</keyword>
<feature type="domain" description="DNA/pantothenate metabolism flavoprotein C-terminal" evidence="2">
    <location>
        <begin position="5"/>
        <end position="115"/>
    </location>
</feature>
<keyword evidence="4" id="KW-1185">Reference proteome</keyword>
<dbReference type="InterPro" id="IPR035929">
    <property type="entry name" value="CoaB-like_sf"/>
</dbReference>
<dbReference type="PANTHER" id="PTHR12290">
    <property type="entry name" value="CORNICHON-RELATED"/>
    <property type="match status" value="1"/>
</dbReference>
<evidence type="ECO:0000313" key="3">
    <source>
        <dbReference type="EMBL" id="KAB1205426.1"/>
    </source>
</evidence>
<evidence type="ECO:0000259" key="2">
    <source>
        <dbReference type="Pfam" id="PF04127"/>
    </source>
</evidence>
<dbReference type="SUPFAM" id="SSF102645">
    <property type="entry name" value="CoaB-like"/>
    <property type="match status" value="1"/>
</dbReference>